<sequence>MKTKNNLATGDDRFSIIAQRCTQEYRRRASVSIVSAQEEGSIFIYFYYPRIKYFFKYTRLTLLAQ</sequence>
<comment type="caution">
    <text evidence="1">The sequence shown here is derived from an EMBL/GenBank/DDBJ whole genome shotgun (WGS) entry which is preliminary data.</text>
</comment>
<organism evidence="1 2">
    <name type="scientific">Candidatus Wolfebacteria bacterium GW2011_GWC2_39_22</name>
    <dbReference type="NCBI Taxonomy" id="1619013"/>
    <lineage>
        <taxon>Bacteria</taxon>
        <taxon>Candidatus Wolfeibacteriota</taxon>
    </lineage>
</organism>
<gene>
    <name evidence="1" type="ORF">UT41_C0001G0283</name>
</gene>
<dbReference type="Proteomes" id="UP000034665">
    <property type="component" value="Unassembled WGS sequence"/>
</dbReference>
<dbReference type="EMBL" id="LBWR01000001">
    <property type="protein sequence ID" value="KKR12739.1"/>
    <property type="molecule type" value="Genomic_DNA"/>
</dbReference>
<name>A0A0G0N9A2_9BACT</name>
<accession>A0A0G0N9A2</accession>
<evidence type="ECO:0000313" key="1">
    <source>
        <dbReference type="EMBL" id="KKR12739.1"/>
    </source>
</evidence>
<dbReference type="AlphaFoldDB" id="A0A0G0N9A2"/>
<protein>
    <submittedName>
        <fullName evidence="1">Uncharacterized protein</fullName>
    </submittedName>
</protein>
<evidence type="ECO:0000313" key="2">
    <source>
        <dbReference type="Proteomes" id="UP000034665"/>
    </source>
</evidence>
<proteinExistence type="predicted"/>
<reference evidence="1 2" key="1">
    <citation type="journal article" date="2015" name="Nature">
        <title>rRNA introns, odd ribosomes, and small enigmatic genomes across a large radiation of phyla.</title>
        <authorList>
            <person name="Brown C.T."/>
            <person name="Hug L.A."/>
            <person name="Thomas B.C."/>
            <person name="Sharon I."/>
            <person name="Castelle C.J."/>
            <person name="Singh A."/>
            <person name="Wilkins M.J."/>
            <person name="Williams K.H."/>
            <person name="Banfield J.F."/>
        </authorList>
    </citation>
    <scope>NUCLEOTIDE SEQUENCE [LARGE SCALE GENOMIC DNA]</scope>
</reference>